<accession>A0A268F353</accession>
<dbReference type="InterPro" id="IPR013830">
    <property type="entry name" value="SGNH_hydro"/>
</dbReference>
<dbReference type="PANTHER" id="PTHR30383:SF27">
    <property type="entry name" value="SPORE GERMINATION LIPASE LIPC"/>
    <property type="match status" value="1"/>
</dbReference>
<dbReference type="InterPro" id="IPR051532">
    <property type="entry name" value="Ester_Hydrolysis_Enzymes"/>
</dbReference>
<dbReference type="InterPro" id="IPR036514">
    <property type="entry name" value="SGNH_hydro_sf"/>
</dbReference>
<dbReference type="SUPFAM" id="SSF52266">
    <property type="entry name" value="SGNH hydrolase"/>
    <property type="match status" value="1"/>
</dbReference>
<dbReference type="RefSeq" id="WP_095263589.1">
    <property type="nucleotide sequence ID" value="NZ_NPBY01000010.1"/>
</dbReference>
<evidence type="ECO:0000256" key="1">
    <source>
        <dbReference type="SAM" id="Phobius"/>
    </source>
</evidence>
<dbReference type="Gene3D" id="3.40.50.1110">
    <property type="entry name" value="SGNH hydrolase"/>
    <property type="match status" value="1"/>
</dbReference>
<feature type="transmembrane region" description="Helical" evidence="1">
    <location>
        <begin position="6"/>
        <end position="30"/>
    </location>
</feature>
<organism evidence="3 4">
    <name type="scientific">Paenibacillus campinasensis</name>
    <dbReference type="NCBI Taxonomy" id="66347"/>
    <lineage>
        <taxon>Bacteria</taxon>
        <taxon>Bacillati</taxon>
        <taxon>Bacillota</taxon>
        <taxon>Bacilli</taxon>
        <taxon>Bacillales</taxon>
        <taxon>Paenibacillaceae</taxon>
        <taxon>Paenibacillus</taxon>
    </lineage>
</organism>
<dbReference type="PANTHER" id="PTHR30383">
    <property type="entry name" value="THIOESTERASE 1/PROTEASE 1/LYSOPHOSPHOLIPASE L1"/>
    <property type="match status" value="1"/>
</dbReference>
<feature type="domain" description="SGNH hydrolase-type esterase" evidence="2">
    <location>
        <begin position="74"/>
        <end position="271"/>
    </location>
</feature>
<dbReference type="EMBL" id="NPBY01000010">
    <property type="protein sequence ID" value="PAD79792.1"/>
    <property type="molecule type" value="Genomic_DNA"/>
</dbReference>
<keyword evidence="1" id="KW-0812">Transmembrane</keyword>
<reference evidence="3 4" key="1">
    <citation type="submission" date="2017-07" db="EMBL/GenBank/DDBJ databases">
        <title>Isolation and whole genome analysis of endospore-forming bacteria from heroin.</title>
        <authorList>
            <person name="Kalinowski J."/>
            <person name="Ahrens B."/>
            <person name="Al-Dilaimi A."/>
            <person name="Winkler A."/>
            <person name="Wibberg D."/>
            <person name="Schleenbecker U."/>
            <person name="Ruckert C."/>
            <person name="Wolfel R."/>
            <person name="Grass G."/>
        </authorList>
    </citation>
    <scope>NUCLEOTIDE SEQUENCE [LARGE SCALE GENOMIC DNA]</scope>
    <source>
        <strain evidence="3 4">7537-G1</strain>
    </source>
</reference>
<comment type="caution">
    <text evidence="3">The sequence shown here is derived from an EMBL/GenBank/DDBJ whole genome shotgun (WGS) entry which is preliminary data.</text>
</comment>
<name>A0A268F353_9BACL</name>
<keyword evidence="1" id="KW-1133">Transmembrane helix</keyword>
<evidence type="ECO:0000313" key="3">
    <source>
        <dbReference type="EMBL" id="PAD79792.1"/>
    </source>
</evidence>
<evidence type="ECO:0000313" key="4">
    <source>
        <dbReference type="Proteomes" id="UP000215596"/>
    </source>
</evidence>
<protein>
    <submittedName>
        <fullName evidence="3">Lysophospholipase</fullName>
    </submittedName>
</protein>
<dbReference type="Proteomes" id="UP000215596">
    <property type="component" value="Unassembled WGS sequence"/>
</dbReference>
<dbReference type="GO" id="GO:0004622">
    <property type="term" value="F:phosphatidylcholine lysophospholipase activity"/>
    <property type="evidence" value="ECO:0007669"/>
    <property type="project" value="TreeGrafter"/>
</dbReference>
<sequence length="281" mass="30569">MKSTAWIWRIAATASIVATVLLIAGFVYAFRDINYPQGQLITEQPGETEIESVPPVTAEPQGLPALPETIKVAAIGDSLTRGTGDAGGGYVRRTIDLLNAEGRETEMLNNLAVNGQTTEQLLPKLGERGVRYSLEQADLILLTIGGNDLFQGSGLLSSVNSGAAELELDPELLMEALPQATERLQRILGTLREINPHARIVYVGLYHPFADLPELLIPGNIVVSAWNQAAMEMISRDANMTLVPTFDLFQHKLDVYLSSDHFHPNGEGYQAIAERIVKGLL</sequence>
<evidence type="ECO:0000259" key="2">
    <source>
        <dbReference type="Pfam" id="PF13472"/>
    </source>
</evidence>
<dbReference type="AlphaFoldDB" id="A0A268F353"/>
<dbReference type="Pfam" id="PF13472">
    <property type="entry name" value="Lipase_GDSL_2"/>
    <property type="match status" value="1"/>
</dbReference>
<dbReference type="OrthoDB" id="252349at2"/>
<proteinExistence type="predicted"/>
<gene>
    <name evidence="3" type="ORF">CHH67_03495</name>
</gene>
<keyword evidence="1" id="KW-0472">Membrane</keyword>